<evidence type="ECO:0000256" key="1">
    <source>
        <dbReference type="ARBA" id="ARBA00022884"/>
    </source>
</evidence>
<evidence type="ECO:0000313" key="6">
    <source>
        <dbReference type="Proteomes" id="UP000235786"/>
    </source>
</evidence>
<evidence type="ECO:0000313" key="5">
    <source>
        <dbReference type="EMBL" id="PMD43807.1"/>
    </source>
</evidence>
<dbReference type="PROSITE" id="PS50102">
    <property type="entry name" value="RRM"/>
    <property type="match status" value="1"/>
</dbReference>
<accession>A0A2J6RZ82</accession>
<protein>
    <recommendedName>
        <fullName evidence="4">RRM domain-containing protein</fullName>
    </recommendedName>
</protein>
<reference evidence="5 6" key="1">
    <citation type="submission" date="2016-04" db="EMBL/GenBank/DDBJ databases">
        <title>A degradative enzymes factory behind the ericoid mycorrhizal symbiosis.</title>
        <authorList>
            <consortium name="DOE Joint Genome Institute"/>
            <person name="Martino E."/>
            <person name="Morin E."/>
            <person name="Grelet G."/>
            <person name="Kuo A."/>
            <person name="Kohler A."/>
            <person name="Daghino S."/>
            <person name="Barry K."/>
            <person name="Choi C."/>
            <person name="Cichocki N."/>
            <person name="Clum A."/>
            <person name="Copeland A."/>
            <person name="Hainaut M."/>
            <person name="Haridas S."/>
            <person name="Labutti K."/>
            <person name="Lindquist E."/>
            <person name="Lipzen A."/>
            <person name="Khouja H.-R."/>
            <person name="Murat C."/>
            <person name="Ohm R."/>
            <person name="Olson A."/>
            <person name="Spatafora J."/>
            <person name="Veneault-Fourrey C."/>
            <person name="Henrissat B."/>
            <person name="Grigoriev I."/>
            <person name="Martin F."/>
            <person name="Perotto S."/>
        </authorList>
    </citation>
    <scope>NUCLEOTIDE SEQUENCE [LARGE SCALE GENOMIC DNA]</scope>
    <source>
        <strain evidence="5 6">F</strain>
    </source>
</reference>
<name>A0A2J6RZ82_HYAVF</name>
<dbReference type="PANTHER" id="PTHR23189">
    <property type="entry name" value="RNA RECOGNITION MOTIF-CONTAINING"/>
    <property type="match status" value="1"/>
</dbReference>
<dbReference type="Pfam" id="PF04059">
    <property type="entry name" value="RRM_2"/>
    <property type="match status" value="1"/>
</dbReference>
<dbReference type="InterPro" id="IPR035979">
    <property type="entry name" value="RBD_domain_sf"/>
</dbReference>
<feature type="domain" description="RRM" evidence="4">
    <location>
        <begin position="555"/>
        <end position="639"/>
    </location>
</feature>
<dbReference type="SMR" id="A0A2J6RZ82"/>
<proteinExistence type="predicted"/>
<feature type="region of interest" description="Disordered" evidence="3">
    <location>
        <begin position="93"/>
        <end position="113"/>
    </location>
</feature>
<evidence type="ECO:0000256" key="2">
    <source>
        <dbReference type="PROSITE-ProRule" id="PRU00176"/>
    </source>
</evidence>
<dbReference type="SUPFAM" id="SSF54928">
    <property type="entry name" value="RNA-binding domain, RBD"/>
    <property type="match status" value="1"/>
</dbReference>
<feature type="region of interest" description="Disordered" evidence="3">
    <location>
        <begin position="703"/>
        <end position="728"/>
    </location>
</feature>
<gene>
    <name evidence="5" type="ORF">L207DRAFT_631842</name>
</gene>
<sequence>MTPFFQESGMHNNFAVPKSGTNAMGTVHDPFVGTSTKAKSDGKLSATASSFQPFGLGLGFGSLPSTKSIPAKVPKSTIAFTTEYLESVIAAEENSPRRGASDSPPAPQVTKGGFFSTESIANRHIKVIGIFIDDVGDRVQQSFDKFNKSAYEQKSTWRTEQVKNVVYIAFADIRDAMEFRIAIAQDHDNISVEFIQVNDLNEINSPLATGTASAYEGQVIVHVQYPLSCDHRKFEEEVRGMLGANNRSIHAWQKLLDREAGTYALVVEFHNVAHVKSAIQELHGKVIGLAPRATILSVSEHRPTVSKKTTPPKLAPVATPIRQTGDQHNLADLLGNMNINKGKAPEPLIMSFVTPVNPAGLSYHPSANPGYSGYSDHLGLAGSTGMFYSPGSQATIGMGMGMSNMFPGMTPQQAYSMTGSMMGNMSTGTTPNLSYDMGSSMTGFSPYAPTSYAGQGLSPTGFTQPEFGRPAGHPPFPGNMHYGSPSHGPYYGSPSHGPARDFGYPQRPVRPVRRENAVKVPYHIAANYRRNQPNTNGNHNVVELDNIRFGVDVRTTVMLRNIPNKVTQVELKKYVDQSSFGRYDFMYLRIDFSNECNVGYAFINFVDPLDIISFVELRSGQKWEDFRSDKRAEVSYATIQGRDCLIQKFRNSSVMLEPETARPKLFYTFDDPMVGQEEPFPASDNHSKLNRSCQNAENVGLFAPSAGQHLRDEQRRRRSQFDRGTSLAEQEEYDLEYHSWGSRRSDR</sequence>
<dbReference type="Proteomes" id="UP000235786">
    <property type="component" value="Unassembled WGS sequence"/>
</dbReference>
<feature type="compositionally biased region" description="Basic and acidic residues" evidence="3">
    <location>
        <begin position="709"/>
        <end position="721"/>
    </location>
</feature>
<keyword evidence="1 2" id="KW-0694">RNA-binding</keyword>
<dbReference type="Gene3D" id="3.30.70.330">
    <property type="match status" value="1"/>
</dbReference>
<dbReference type="STRING" id="1149755.A0A2J6RZ82"/>
<keyword evidence="6" id="KW-1185">Reference proteome</keyword>
<dbReference type="InterPro" id="IPR007201">
    <property type="entry name" value="Mei2-like_Rrm_C"/>
</dbReference>
<evidence type="ECO:0000259" key="4">
    <source>
        <dbReference type="PROSITE" id="PS50102"/>
    </source>
</evidence>
<dbReference type="InterPro" id="IPR000504">
    <property type="entry name" value="RRM_dom"/>
</dbReference>
<dbReference type="GO" id="GO:0003723">
    <property type="term" value="F:RNA binding"/>
    <property type="evidence" value="ECO:0007669"/>
    <property type="project" value="UniProtKB-UniRule"/>
</dbReference>
<dbReference type="OrthoDB" id="417481at2759"/>
<dbReference type="EMBL" id="KZ613942">
    <property type="protein sequence ID" value="PMD43807.1"/>
    <property type="molecule type" value="Genomic_DNA"/>
</dbReference>
<evidence type="ECO:0000256" key="3">
    <source>
        <dbReference type="SAM" id="MobiDB-lite"/>
    </source>
</evidence>
<organism evidence="5 6">
    <name type="scientific">Hyaloscypha variabilis (strain UAMH 11265 / GT02V1 / F)</name>
    <name type="common">Meliniomyces variabilis</name>
    <dbReference type="NCBI Taxonomy" id="1149755"/>
    <lineage>
        <taxon>Eukaryota</taxon>
        <taxon>Fungi</taxon>
        <taxon>Dikarya</taxon>
        <taxon>Ascomycota</taxon>
        <taxon>Pezizomycotina</taxon>
        <taxon>Leotiomycetes</taxon>
        <taxon>Helotiales</taxon>
        <taxon>Hyaloscyphaceae</taxon>
        <taxon>Hyaloscypha</taxon>
        <taxon>Hyaloscypha variabilis</taxon>
    </lineage>
</organism>
<dbReference type="AlphaFoldDB" id="A0A2J6RZ82"/>
<dbReference type="InterPro" id="IPR012677">
    <property type="entry name" value="Nucleotide-bd_a/b_plait_sf"/>
</dbReference>